<comment type="caution">
    <text evidence="9">The sequence shown here is derived from an EMBL/GenBank/DDBJ whole genome shotgun (WGS) entry which is preliminary data.</text>
</comment>
<keyword evidence="4 8" id="KW-1133">Transmembrane helix</keyword>
<sequence length="318" mass="34040">MTSLFKEEQACESSKHASTSNQSIFDQETGSSNTLEKGQSEVIVKSPSFICFTLLMDKTLVRMVQNCVIECYNHKGFFYCWACNININIAEALGSFIVMFSIGGIIKSTELMRGVGLLEYAVTAALAVVMVVFSIGHISGAHVNPAVTIAFATVGPFPWRRVPLYILAQVAGCAMATYAGVLVYGMKPEVMTTRPLLGSNAAFWAEFLASFFVLFLTASLVHAPPSVTQFSGFIVAVGIALGVLITAPISGGSMNPARSLGPALVSFNFHGLWIYLTAPILGAVSGAFMLRMLKPCTSSTSSPSSSSSSRRSQFLQIH</sequence>
<comment type="similarity">
    <text evidence="6">Belongs to the MIP/aquaporin (TC 1.A.8) family.</text>
</comment>
<dbReference type="InterPro" id="IPR034294">
    <property type="entry name" value="Aquaporin_transptr"/>
</dbReference>
<protein>
    <recommendedName>
        <fullName evidence="11">Aquaporin</fullName>
    </recommendedName>
</protein>
<feature type="region of interest" description="Disordered" evidence="7">
    <location>
        <begin position="1"/>
        <end position="33"/>
    </location>
</feature>
<feature type="compositionally biased region" description="Low complexity" evidence="7">
    <location>
        <begin position="297"/>
        <end position="312"/>
    </location>
</feature>
<evidence type="ECO:0000256" key="4">
    <source>
        <dbReference type="ARBA" id="ARBA00022989"/>
    </source>
</evidence>
<evidence type="ECO:0000256" key="8">
    <source>
        <dbReference type="SAM" id="Phobius"/>
    </source>
</evidence>
<evidence type="ECO:0000313" key="9">
    <source>
        <dbReference type="EMBL" id="KAJ0195926.1"/>
    </source>
</evidence>
<keyword evidence="3 6" id="KW-0812">Transmembrane</keyword>
<accession>A0A9R1V086</accession>
<feature type="compositionally biased region" description="Basic and acidic residues" evidence="7">
    <location>
        <begin position="1"/>
        <end position="15"/>
    </location>
</feature>
<feature type="transmembrane region" description="Helical" evidence="8">
    <location>
        <begin position="117"/>
        <end position="135"/>
    </location>
</feature>
<feature type="transmembrane region" description="Helical" evidence="8">
    <location>
        <begin position="85"/>
        <end position="105"/>
    </location>
</feature>
<dbReference type="PROSITE" id="PS00221">
    <property type="entry name" value="MIP"/>
    <property type="match status" value="1"/>
</dbReference>
<dbReference type="InterPro" id="IPR022357">
    <property type="entry name" value="MIP_CS"/>
</dbReference>
<feature type="region of interest" description="Disordered" evidence="7">
    <location>
        <begin position="297"/>
        <end position="318"/>
    </location>
</feature>
<dbReference type="PANTHER" id="PTHR45724">
    <property type="entry name" value="AQUAPORIN NIP2-1"/>
    <property type="match status" value="1"/>
</dbReference>
<feature type="transmembrane region" description="Helical" evidence="8">
    <location>
        <begin position="233"/>
        <end position="252"/>
    </location>
</feature>
<dbReference type="SUPFAM" id="SSF81338">
    <property type="entry name" value="Aquaporin-like"/>
    <property type="match status" value="1"/>
</dbReference>
<comment type="subcellular location">
    <subcellularLocation>
        <location evidence="1">Membrane</location>
        <topology evidence="1">Multi-pass membrane protein</topology>
    </subcellularLocation>
</comment>
<evidence type="ECO:0000256" key="2">
    <source>
        <dbReference type="ARBA" id="ARBA00022448"/>
    </source>
</evidence>
<dbReference type="GO" id="GO:0016020">
    <property type="term" value="C:membrane"/>
    <property type="evidence" value="ECO:0007669"/>
    <property type="project" value="UniProtKB-SubCell"/>
</dbReference>
<dbReference type="Pfam" id="PF00230">
    <property type="entry name" value="MIP"/>
    <property type="match status" value="1"/>
</dbReference>
<evidence type="ECO:0000256" key="3">
    <source>
        <dbReference type="ARBA" id="ARBA00022692"/>
    </source>
</evidence>
<dbReference type="PRINTS" id="PR00783">
    <property type="entry name" value="MINTRINSICP"/>
</dbReference>
<gene>
    <name evidence="9" type="ORF">LSAT_V11C700369180</name>
</gene>
<dbReference type="PANTHER" id="PTHR45724:SF26">
    <property type="entry name" value="AQUAPORIN NIP7-1-RELATED"/>
    <property type="match status" value="1"/>
</dbReference>
<dbReference type="InterPro" id="IPR023271">
    <property type="entry name" value="Aquaporin-like"/>
</dbReference>
<feature type="transmembrane region" description="Helical" evidence="8">
    <location>
        <begin position="166"/>
        <end position="186"/>
    </location>
</feature>
<feature type="transmembrane region" description="Helical" evidence="8">
    <location>
        <begin position="201"/>
        <end position="221"/>
    </location>
</feature>
<proteinExistence type="inferred from homology"/>
<evidence type="ECO:0000313" key="10">
    <source>
        <dbReference type="Proteomes" id="UP000235145"/>
    </source>
</evidence>
<evidence type="ECO:0000256" key="7">
    <source>
        <dbReference type="SAM" id="MobiDB-lite"/>
    </source>
</evidence>
<organism evidence="9 10">
    <name type="scientific">Lactuca sativa</name>
    <name type="common">Garden lettuce</name>
    <dbReference type="NCBI Taxonomy" id="4236"/>
    <lineage>
        <taxon>Eukaryota</taxon>
        <taxon>Viridiplantae</taxon>
        <taxon>Streptophyta</taxon>
        <taxon>Embryophyta</taxon>
        <taxon>Tracheophyta</taxon>
        <taxon>Spermatophyta</taxon>
        <taxon>Magnoliopsida</taxon>
        <taxon>eudicotyledons</taxon>
        <taxon>Gunneridae</taxon>
        <taxon>Pentapetalae</taxon>
        <taxon>asterids</taxon>
        <taxon>campanulids</taxon>
        <taxon>Asterales</taxon>
        <taxon>Asteraceae</taxon>
        <taxon>Cichorioideae</taxon>
        <taxon>Cichorieae</taxon>
        <taxon>Lactucinae</taxon>
        <taxon>Lactuca</taxon>
    </lineage>
</organism>
<reference evidence="9 10" key="1">
    <citation type="journal article" date="2017" name="Nat. Commun.">
        <title>Genome assembly with in vitro proximity ligation data and whole-genome triplication in lettuce.</title>
        <authorList>
            <person name="Reyes-Chin-Wo S."/>
            <person name="Wang Z."/>
            <person name="Yang X."/>
            <person name="Kozik A."/>
            <person name="Arikit S."/>
            <person name="Song C."/>
            <person name="Xia L."/>
            <person name="Froenicke L."/>
            <person name="Lavelle D.O."/>
            <person name="Truco M.J."/>
            <person name="Xia R."/>
            <person name="Zhu S."/>
            <person name="Xu C."/>
            <person name="Xu H."/>
            <person name="Xu X."/>
            <person name="Cox K."/>
            <person name="Korf I."/>
            <person name="Meyers B.C."/>
            <person name="Michelmore R.W."/>
        </authorList>
    </citation>
    <scope>NUCLEOTIDE SEQUENCE [LARGE SCALE GENOMIC DNA]</scope>
    <source>
        <strain evidence="10">cv. Salinas</strain>
        <tissue evidence="9">Seedlings</tissue>
    </source>
</reference>
<evidence type="ECO:0000256" key="5">
    <source>
        <dbReference type="ARBA" id="ARBA00023136"/>
    </source>
</evidence>
<keyword evidence="2 6" id="KW-0813">Transport</keyword>
<dbReference type="Gene3D" id="1.20.1080.10">
    <property type="entry name" value="Glycerol uptake facilitator protein"/>
    <property type="match status" value="1"/>
</dbReference>
<keyword evidence="10" id="KW-1185">Reference proteome</keyword>
<evidence type="ECO:0008006" key="11">
    <source>
        <dbReference type="Google" id="ProtNLM"/>
    </source>
</evidence>
<dbReference type="InterPro" id="IPR000425">
    <property type="entry name" value="MIP"/>
</dbReference>
<dbReference type="EMBL" id="NBSK02000007">
    <property type="protein sequence ID" value="KAJ0195926.1"/>
    <property type="molecule type" value="Genomic_DNA"/>
</dbReference>
<dbReference type="GO" id="GO:0015267">
    <property type="term" value="F:channel activity"/>
    <property type="evidence" value="ECO:0007669"/>
    <property type="project" value="InterPro"/>
</dbReference>
<name>A0A9R1V086_LACSA</name>
<feature type="transmembrane region" description="Helical" evidence="8">
    <location>
        <begin position="272"/>
        <end position="290"/>
    </location>
</feature>
<dbReference type="AlphaFoldDB" id="A0A9R1V086"/>
<evidence type="ECO:0000256" key="1">
    <source>
        <dbReference type="ARBA" id="ARBA00004141"/>
    </source>
</evidence>
<keyword evidence="5 8" id="KW-0472">Membrane</keyword>
<evidence type="ECO:0000256" key="6">
    <source>
        <dbReference type="RuleBase" id="RU000477"/>
    </source>
</evidence>
<feature type="compositionally biased region" description="Polar residues" evidence="7">
    <location>
        <begin position="16"/>
        <end position="33"/>
    </location>
</feature>
<dbReference type="Proteomes" id="UP000235145">
    <property type="component" value="Unassembled WGS sequence"/>
</dbReference>